<sequence>MRTSVQLGHSLSPVTLSQTSSPLHLSVIIPVLNEADKISDVIQRVYERASGAQSEVKVKTLALDRSLSLFEVIVVDGGSMDATCASARKQARGRAGQTLRVVQLPSEQRVCRANQLNWGAQLARGDVLLFLHADTTPPNAYPDIIARVLCLERCQDLRRDPGLQCIPAVGAFSLQFAERSWKLRLVAWGANMRSRLLHMPYGDQGMFLRRDVFDALGGFPPDWPLLEDVSLVRRAHQRFGWPGAVSLAPEAAQTSARRYQQMGVLRTVLLNQCILLGHALGISVETLARWYRSLCGRVSTPTQRWIRPKTAHLPSC</sequence>
<name>A0A7J7ILW9_9RHOD</name>
<feature type="domain" description="Glycosyltransferase 2-like" evidence="6">
    <location>
        <begin position="26"/>
        <end position="139"/>
    </location>
</feature>
<dbReference type="GO" id="GO:0016757">
    <property type="term" value="F:glycosyltransferase activity"/>
    <property type="evidence" value="ECO:0007669"/>
    <property type="project" value="UniProtKB-KW"/>
</dbReference>
<evidence type="ECO:0000256" key="2">
    <source>
        <dbReference type="ARBA" id="ARBA00022475"/>
    </source>
</evidence>
<dbReference type="PANTHER" id="PTHR43646">
    <property type="entry name" value="GLYCOSYLTRANSFERASE"/>
    <property type="match status" value="1"/>
</dbReference>
<dbReference type="InterPro" id="IPR026461">
    <property type="entry name" value="Trfase_2_rSAM/seldom_assoc"/>
</dbReference>
<evidence type="ECO:0000313" key="8">
    <source>
        <dbReference type="Proteomes" id="UP000530660"/>
    </source>
</evidence>
<evidence type="ECO:0000256" key="3">
    <source>
        <dbReference type="ARBA" id="ARBA00022676"/>
    </source>
</evidence>
<dbReference type="SUPFAM" id="SSF53448">
    <property type="entry name" value="Nucleotide-diphospho-sugar transferases"/>
    <property type="match status" value="1"/>
</dbReference>
<organism evidence="7 8">
    <name type="scientific">Cyanidiococcus yangmingshanensis</name>
    <dbReference type="NCBI Taxonomy" id="2690220"/>
    <lineage>
        <taxon>Eukaryota</taxon>
        <taxon>Rhodophyta</taxon>
        <taxon>Bangiophyceae</taxon>
        <taxon>Cyanidiales</taxon>
        <taxon>Cyanidiaceae</taxon>
        <taxon>Cyanidiococcus</taxon>
    </lineage>
</organism>
<evidence type="ECO:0000256" key="4">
    <source>
        <dbReference type="ARBA" id="ARBA00022679"/>
    </source>
</evidence>
<dbReference type="NCBIfam" id="TIGR04283">
    <property type="entry name" value="glyco_like_mftF"/>
    <property type="match status" value="1"/>
</dbReference>
<dbReference type="Pfam" id="PF00535">
    <property type="entry name" value="Glycos_transf_2"/>
    <property type="match status" value="1"/>
</dbReference>
<keyword evidence="3" id="KW-0328">Glycosyltransferase</keyword>
<gene>
    <name evidence="7" type="ORF">F1559_001929</name>
</gene>
<dbReference type="AlphaFoldDB" id="A0A7J7ILW9"/>
<dbReference type="EMBL" id="VWRR01000004">
    <property type="protein sequence ID" value="KAF6004115.1"/>
    <property type="molecule type" value="Genomic_DNA"/>
</dbReference>
<dbReference type="Proteomes" id="UP000530660">
    <property type="component" value="Unassembled WGS sequence"/>
</dbReference>
<dbReference type="CDD" id="cd02522">
    <property type="entry name" value="GT_2_like_a"/>
    <property type="match status" value="1"/>
</dbReference>
<dbReference type="PANTHER" id="PTHR43646:SF2">
    <property type="entry name" value="GLYCOSYLTRANSFERASE 2-LIKE DOMAIN-CONTAINING PROTEIN"/>
    <property type="match status" value="1"/>
</dbReference>
<accession>A0A7J7ILW9</accession>
<comment type="caution">
    <text evidence="7">The sequence shown here is derived from an EMBL/GenBank/DDBJ whole genome shotgun (WGS) entry which is preliminary data.</text>
</comment>
<comment type="subcellular location">
    <subcellularLocation>
        <location evidence="1">Cell membrane</location>
    </subcellularLocation>
</comment>
<keyword evidence="8" id="KW-1185">Reference proteome</keyword>
<keyword evidence="5" id="KW-0472">Membrane</keyword>
<keyword evidence="2" id="KW-1003">Cell membrane</keyword>
<evidence type="ECO:0000313" key="7">
    <source>
        <dbReference type="EMBL" id="KAF6004115.1"/>
    </source>
</evidence>
<proteinExistence type="predicted"/>
<dbReference type="OrthoDB" id="191769at2759"/>
<keyword evidence="4" id="KW-0808">Transferase</keyword>
<reference evidence="7 8" key="1">
    <citation type="journal article" date="2020" name="J. Phycol.">
        <title>Comparative genome analysis reveals Cyanidiococcus gen. nov., a new extremophilic red algal genus sister to Cyanidioschyzon (Cyanidioschyzonaceae, Rhodophyta).</title>
        <authorList>
            <person name="Liu S.-L."/>
            <person name="Chiang Y.-R."/>
            <person name="Yoon H.S."/>
            <person name="Fu H.-Y."/>
        </authorList>
    </citation>
    <scope>NUCLEOTIDE SEQUENCE [LARGE SCALE GENOMIC DNA]</scope>
    <source>
        <strain evidence="7 8">THAL066</strain>
    </source>
</reference>
<evidence type="ECO:0000256" key="1">
    <source>
        <dbReference type="ARBA" id="ARBA00004236"/>
    </source>
</evidence>
<dbReference type="InterPro" id="IPR029044">
    <property type="entry name" value="Nucleotide-diphossugar_trans"/>
</dbReference>
<dbReference type="InterPro" id="IPR001173">
    <property type="entry name" value="Glyco_trans_2-like"/>
</dbReference>
<dbReference type="Gene3D" id="3.90.550.10">
    <property type="entry name" value="Spore Coat Polysaccharide Biosynthesis Protein SpsA, Chain A"/>
    <property type="match status" value="1"/>
</dbReference>
<dbReference type="GO" id="GO:0005886">
    <property type="term" value="C:plasma membrane"/>
    <property type="evidence" value="ECO:0007669"/>
    <property type="project" value="UniProtKB-SubCell"/>
</dbReference>
<evidence type="ECO:0000256" key="5">
    <source>
        <dbReference type="ARBA" id="ARBA00023136"/>
    </source>
</evidence>
<protein>
    <recommendedName>
        <fullName evidence="6">Glycosyltransferase 2-like domain-containing protein</fullName>
    </recommendedName>
</protein>
<evidence type="ECO:0000259" key="6">
    <source>
        <dbReference type="Pfam" id="PF00535"/>
    </source>
</evidence>